<organism evidence="3 4">
    <name type="scientific">Croceitalea rosinachiae</name>
    <dbReference type="NCBI Taxonomy" id="3075596"/>
    <lineage>
        <taxon>Bacteria</taxon>
        <taxon>Pseudomonadati</taxon>
        <taxon>Bacteroidota</taxon>
        <taxon>Flavobacteriia</taxon>
        <taxon>Flavobacteriales</taxon>
        <taxon>Flavobacteriaceae</taxon>
        <taxon>Croceitalea</taxon>
    </lineage>
</organism>
<evidence type="ECO:0000256" key="2">
    <source>
        <dbReference type="SAM" id="Phobius"/>
    </source>
</evidence>
<keyword evidence="2" id="KW-1133">Transmembrane helix</keyword>
<keyword evidence="4" id="KW-1185">Reference proteome</keyword>
<comment type="caution">
    <text evidence="3">The sequence shown here is derived from an EMBL/GenBank/DDBJ whole genome shotgun (WGS) entry which is preliminary data.</text>
</comment>
<name>A0ABU3A9I9_9FLAO</name>
<dbReference type="RefSeq" id="WP_311350391.1">
    <property type="nucleotide sequence ID" value="NZ_JAVRHR010000001.1"/>
</dbReference>
<evidence type="ECO:0000313" key="4">
    <source>
        <dbReference type="Proteomes" id="UP001255246"/>
    </source>
</evidence>
<dbReference type="EMBL" id="JAVRHR010000001">
    <property type="protein sequence ID" value="MDT0606848.1"/>
    <property type="molecule type" value="Genomic_DNA"/>
</dbReference>
<feature type="transmembrane region" description="Helical" evidence="2">
    <location>
        <begin position="12"/>
        <end position="27"/>
    </location>
</feature>
<dbReference type="Proteomes" id="UP001255246">
    <property type="component" value="Unassembled WGS sequence"/>
</dbReference>
<reference evidence="3 4" key="1">
    <citation type="submission" date="2023-09" db="EMBL/GenBank/DDBJ databases">
        <authorList>
            <person name="Rey-Velasco X."/>
        </authorList>
    </citation>
    <scope>NUCLEOTIDE SEQUENCE [LARGE SCALE GENOMIC DNA]</scope>
    <source>
        <strain evidence="3 4">F388</strain>
    </source>
</reference>
<accession>A0ABU3A9I9</accession>
<evidence type="ECO:0000313" key="3">
    <source>
        <dbReference type="EMBL" id="MDT0606848.1"/>
    </source>
</evidence>
<keyword evidence="2" id="KW-0472">Membrane</keyword>
<evidence type="ECO:0000256" key="1">
    <source>
        <dbReference type="SAM" id="Coils"/>
    </source>
</evidence>
<keyword evidence="2" id="KW-0812">Transmembrane</keyword>
<gene>
    <name evidence="3" type="ORF">RM706_07395</name>
</gene>
<keyword evidence="1" id="KW-0175">Coiled coil</keyword>
<sequence>MEILSEILKNTSLWEVIMLLVVVYFLFRPDLINRITKFKVGDFEVELSELKKEIAKGNEKISELETELEHEKRQFEELLDSFDADVPLSELKSIRQSIKAQARNLYEEESLKKYLKKTAKPEELYAAAVGIREKRPVGLFPDLVALLDDLSIQKDLGGFRLNTIWTLTSAIHKILISIVRDGVRPIPSKDQLNKCEKVLKRLDNNPRVLADRPDKPMKGIKGPIKYSLDWLKKVENKENNA</sequence>
<proteinExistence type="predicted"/>
<feature type="coiled-coil region" evidence="1">
    <location>
        <begin position="40"/>
        <end position="108"/>
    </location>
</feature>
<protein>
    <submittedName>
        <fullName evidence="3">Uncharacterized protein</fullName>
    </submittedName>
</protein>